<accession>A0A7C8VWQ3</accession>
<comment type="caution">
    <text evidence="2">The sequence shown here is derived from an EMBL/GenBank/DDBJ whole genome shotgun (WGS) entry which is preliminary data.</text>
</comment>
<dbReference type="PROSITE" id="PS51450">
    <property type="entry name" value="LRR"/>
    <property type="match status" value="1"/>
</dbReference>
<organism evidence="2 3">
    <name type="scientific">Orbilia oligospora</name>
    <name type="common">Nematode-trapping fungus</name>
    <name type="synonym">Arthrobotrys oligospora</name>
    <dbReference type="NCBI Taxonomy" id="2813651"/>
    <lineage>
        <taxon>Eukaryota</taxon>
        <taxon>Fungi</taxon>
        <taxon>Dikarya</taxon>
        <taxon>Ascomycota</taxon>
        <taxon>Pezizomycotina</taxon>
        <taxon>Orbiliomycetes</taxon>
        <taxon>Orbiliales</taxon>
        <taxon>Orbiliaceae</taxon>
        <taxon>Orbilia</taxon>
    </lineage>
</organism>
<dbReference type="Pfam" id="PF11905">
    <property type="entry name" value="DUF3425"/>
    <property type="match status" value="1"/>
</dbReference>
<dbReference type="AlphaFoldDB" id="A0A7C8VWQ3"/>
<feature type="region of interest" description="Disordered" evidence="1">
    <location>
        <begin position="1"/>
        <end position="45"/>
    </location>
</feature>
<evidence type="ECO:0000313" key="2">
    <source>
        <dbReference type="EMBL" id="KAF3289612.1"/>
    </source>
</evidence>
<proteinExistence type="predicted"/>
<feature type="compositionally biased region" description="Basic and acidic residues" evidence="1">
    <location>
        <begin position="22"/>
        <end position="37"/>
    </location>
</feature>
<evidence type="ECO:0000313" key="3">
    <source>
        <dbReference type="Proteomes" id="UP000474640"/>
    </source>
</evidence>
<reference evidence="2 3" key="1">
    <citation type="submission" date="2020-01" db="EMBL/GenBank/DDBJ databases">
        <authorList>
            <person name="Palmer J.M."/>
        </authorList>
    </citation>
    <scope>NUCLEOTIDE SEQUENCE [LARGE SCALE GENOMIC DNA]</scope>
    <source>
        <strain evidence="2 3">TWF970</strain>
    </source>
</reference>
<name>A0A7C8VWQ3_ORBOL</name>
<sequence length="464" mass="51582">MSSSPDADTQTTASHPKKRRIRTDAQLEQKRARDRKSQRLSRAKNRVRIEQMEADLSSLKSRHESLLAAAEKIGINTSLVLSLAGEAISSSAITPNSAHISSMENAITAFTNIDPMSLDDVEFHQCRTEMGSQIGSEISDDGVHQNGLPSTANNSPVDKFPTEFNSVANTASLAPELPPNDPITNVPNTTLATQEISSAIDLCETLLQHTVESPAAHLAPPDADGELDLFDHSPEYEEPPTPIRTKTVPDCLCGIDDQHNHALHCINHKAVNLIVSTHAAIAAGMRKALTFPRSPSIPNLLLLDLDSNPLTSIVGSALLNSSPAQLADSVATYFIVYRLLRWRICPTPETYYDLPEWYRPSELQKTWPHPLCIDLLAWPKLRNGIIPIYEQLDKLRLSRDITESITVGWPEAEPLLVKDFRTNSAVLNPKFEEHIWKFSNWRMGPLWALRQPRFVGFVNMVESY</sequence>
<dbReference type="Proteomes" id="UP000474640">
    <property type="component" value="Unassembled WGS sequence"/>
</dbReference>
<evidence type="ECO:0000256" key="1">
    <source>
        <dbReference type="SAM" id="MobiDB-lite"/>
    </source>
</evidence>
<feature type="compositionally biased region" description="Polar residues" evidence="1">
    <location>
        <begin position="1"/>
        <end position="14"/>
    </location>
</feature>
<dbReference type="PANTHER" id="PTHR37012:SF2">
    <property type="entry name" value="BZIP DOMAIN-CONTAINING PROTEIN-RELATED"/>
    <property type="match status" value="1"/>
</dbReference>
<dbReference type="PANTHER" id="PTHR37012">
    <property type="entry name" value="B-ZIP TRANSCRIPTION FACTOR (EUROFUNG)-RELATED"/>
    <property type="match status" value="1"/>
</dbReference>
<protein>
    <recommendedName>
        <fullName evidence="4">BZIP domain-containing protein</fullName>
    </recommendedName>
</protein>
<dbReference type="EMBL" id="JAABOJ010000002">
    <property type="protein sequence ID" value="KAF3289612.1"/>
    <property type="molecule type" value="Genomic_DNA"/>
</dbReference>
<dbReference type="InterPro" id="IPR021833">
    <property type="entry name" value="DUF3425"/>
</dbReference>
<dbReference type="CDD" id="cd14686">
    <property type="entry name" value="bZIP"/>
    <property type="match status" value="1"/>
</dbReference>
<dbReference type="InterPro" id="IPR001611">
    <property type="entry name" value="Leu-rich_rpt"/>
</dbReference>
<gene>
    <name evidence="2" type="ORF">TWF970_003382</name>
</gene>
<dbReference type="OrthoDB" id="4161589at2759"/>
<evidence type="ECO:0008006" key="4">
    <source>
        <dbReference type="Google" id="ProtNLM"/>
    </source>
</evidence>